<evidence type="ECO:0000256" key="3">
    <source>
        <dbReference type="ARBA" id="ARBA00009225"/>
    </source>
</evidence>
<dbReference type="GO" id="GO:0008865">
    <property type="term" value="F:fructokinase activity"/>
    <property type="evidence" value="ECO:0007669"/>
    <property type="project" value="TreeGrafter"/>
</dbReference>
<dbReference type="SUPFAM" id="SSF53067">
    <property type="entry name" value="Actin-like ATPase domain"/>
    <property type="match status" value="2"/>
</dbReference>
<gene>
    <name evidence="12" type="ORF">GT409_08495</name>
</gene>
<dbReference type="InterPro" id="IPR001312">
    <property type="entry name" value="Hexokinase"/>
</dbReference>
<sequence length="403" mass="43366">MRDFIDGLGLSAHQYDTASLMQSFFSEMDKGLANEESSLAMLHAYLSVSKEIAKNRKVIVVDAGGTNLRVGTAMFDDAGSLQIENFEKSGMIGLSGRVSKSEFFETLADRIMPVVNESDSIGFCFSYACEIQPNRDGLLLHWTKGVDAPEVVGCMIGEELNRVFEARGIARKKIVLLNDTVATLLAGVSEGAARGAKGYVGFILGTGTNTATLEKGEVINVESGGFDKLPVADIDREVDEASSNCGQQILEKMISGTYLGPLTLAALKKVPLSESGRQALEEMHDLHLIQIDNFAAQNGRDIGPLADERFSEEDEEMIRKLFAAVVTRAAHLSAVNLAAAAIRNGTSPVCINLDGSTYFKTFGLRPQVEVELKKLLSEAEVDYFCVHVDDAPIVGAAIAALSC</sequence>
<dbReference type="UniPathway" id="UPA00109">
    <property type="reaction ID" value="UER00180"/>
</dbReference>
<evidence type="ECO:0000256" key="6">
    <source>
        <dbReference type="ARBA" id="ARBA00022777"/>
    </source>
</evidence>
<dbReference type="GO" id="GO:0001678">
    <property type="term" value="P:intracellular glucose homeostasis"/>
    <property type="evidence" value="ECO:0007669"/>
    <property type="project" value="InterPro"/>
</dbReference>
<evidence type="ECO:0000313" key="12">
    <source>
        <dbReference type="EMBL" id="QHI69491.1"/>
    </source>
</evidence>
<keyword evidence="5" id="KW-0547">Nucleotide-binding</keyword>
<reference evidence="12 13" key="1">
    <citation type="submission" date="2020-01" db="EMBL/GenBank/DDBJ databases">
        <title>Ponticoccus aerotolerans gen. nov., sp. nov., an anaerobic bacterium and proposal of Ponticoccusceae fam. nov., Ponticoccusles ord. nov. and Ponticoccuse classis nov. in the phylum Kiritimatiellaeota.</title>
        <authorList>
            <person name="Zhou L.Y."/>
            <person name="Du Z.J."/>
        </authorList>
    </citation>
    <scope>NUCLEOTIDE SEQUENCE [LARGE SCALE GENOMIC DNA]</scope>
    <source>
        <strain evidence="12 13">S-5007</strain>
    </source>
</reference>
<dbReference type="Pfam" id="PF00349">
    <property type="entry name" value="Hexokinase_1"/>
    <property type="match status" value="1"/>
</dbReference>
<evidence type="ECO:0000256" key="5">
    <source>
        <dbReference type="ARBA" id="ARBA00022741"/>
    </source>
</evidence>
<dbReference type="GO" id="GO:0006006">
    <property type="term" value="P:glucose metabolic process"/>
    <property type="evidence" value="ECO:0007669"/>
    <property type="project" value="TreeGrafter"/>
</dbReference>
<dbReference type="InterPro" id="IPR022673">
    <property type="entry name" value="Hexokinase_C"/>
</dbReference>
<keyword evidence="4" id="KW-0808">Transferase</keyword>
<proteinExistence type="inferred from homology"/>
<dbReference type="CDD" id="cd24000">
    <property type="entry name" value="ASKHA_NBD_HK"/>
    <property type="match status" value="1"/>
</dbReference>
<evidence type="ECO:0000256" key="8">
    <source>
        <dbReference type="ARBA" id="ARBA00023152"/>
    </source>
</evidence>
<dbReference type="AlphaFoldDB" id="A0A6P1M6L1"/>
<keyword evidence="7" id="KW-0067">ATP-binding</keyword>
<dbReference type="GO" id="GO:0004340">
    <property type="term" value="F:glucokinase activity"/>
    <property type="evidence" value="ECO:0007669"/>
    <property type="project" value="TreeGrafter"/>
</dbReference>
<dbReference type="GO" id="GO:0005524">
    <property type="term" value="F:ATP binding"/>
    <property type="evidence" value="ECO:0007669"/>
    <property type="project" value="UniProtKB-KW"/>
</dbReference>
<dbReference type="Gene3D" id="3.40.367.20">
    <property type="match status" value="1"/>
</dbReference>
<dbReference type="InterPro" id="IPR043129">
    <property type="entry name" value="ATPase_NBD"/>
</dbReference>
<evidence type="ECO:0000259" key="10">
    <source>
        <dbReference type="Pfam" id="PF00349"/>
    </source>
</evidence>
<accession>A0A6P1M6L1</accession>
<protein>
    <submittedName>
        <fullName evidence="12">Hexokinase</fullName>
    </submittedName>
</protein>
<keyword evidence="8" id="KW-0324">Glycolysis</keyword>
<evidence type="ECO:0000259" key="11">
    <source>
        <dbReference type="Pfam" id="PF03727"/>
    </source>
</evidence>
<evidence type="ECO:0000313" key="13">
    <source>
        <dbReference type="Proteomes" id="UP000464954"/>
    </source>
</evidence>
<comment type="similarity">
    <text evidence="3">Belongs to the hexokinase family.</text>
</comment>
<feature type="domain" description="Hexokinase N-terminal" evidence="10">
    <location>
        <begin position="17"/>
        <end position="187"/>
    </location>
</feature>
<dbReference type="Gene3D" id="3.30.420.40">
    <property type="match status" value="1"/>
</dbReference>
<dbReference type="Pfam" id="PF03727">
    <property type="entry name" value="Hexokinase_2"/>
    <property type="match status" value="1"/>
</dbReference>
<evidence type="ECO:0000256" key="4">
    <source>
        <dbReference type="ARBA" id="ARBA00022679"/>
    </source>
</evidence>
<comment type="pathway">
    <text evidence="1">Carbohydrate degradation.</text>
</comment>
<dbReference type="GO" id="GO:0006096">
    <property type="term" value="P:glycolytic process"/>
    <property type="evidence" value="ECO:0007669"/>
    <property type="project" value="UniProtKB-UniPathway"/>
</dbReference>
<dbReference type="GO" id="GO:0005536">
    <property type="term" value="F:D-glucose binding"/>
    <property type="evidence" value="ECO:0007669"/>
    <property type="project" value="InterPro"/>
</dbReference>
<organism evidence="12 13">
    <name type="scientific">Tichowtungia aerotolerans</name>
    <dbReference type="NCBI Taxonomy" id="2697043"/>
    <lineage>
        <taxon>Bacteria</taxon>
        <taxon>Pseudomonadati</taxon>
        <taxon>Kiritimatiellota</taxon>
        <taxon>Tichowtungiia</taxon>
        <taxon>Tichowtungiales</taxon>
        <taxon>Tichowtungiaceae</taxon>
        <taxon>Tichowtungia</taxon>
    </lineage>
</organism>
<evidence type="ECO:0000256" key="9">
    <source>
        <dbReference type="ARBA" id="ARBA00047905"/>
    </source>
</evidence>
<name>A0A6P1M6L1_9BACT</name>
<evidence type="ECO:0000256" key="1">
    <source>
        <dbReference type="ARBA" id="ARBA00004921"/>
    </source>
</evidence>
<dbReference type="EMBL" id="CP047593">
    <property type="protein sequence ID" value="QHI69491.1"/>
    <property type="molecule type" value="Genomic_DNA"/>
</dbReference>
<keyword evidence="6 12" id="KW-0418">Kinase</keyword>
<keyword evidence="13" id="KW-1185">Reference proteome</keyword>
<dbReference type="KEGG" id="taer:GT409_08495"/>
<dbReference type="RefSeq" id="WP_160628673.1">
    <property type="nucleotide sequence ID" value="NZ_CP047593.1"/>
</dbReference>
<evidence type="ECO:0000256" key="7">
    <source>
        <dbReference type="ARBA" id="ARBA00022840"/>
    </source>
</evidence>
<comment type="catalytic activity">
    <reaction evidence="9">
        <text>D-fructose + ATP = D-fructose 6-phosphate + ADP + H(+)</text>
        <dbReference type="Rhea" id="RHEA:16125"/>
        <dbReference type="ChEBI" id="CHEBI:15378"/>
        <dbReference type="ChEBI" id="CHEBI:30616"/>
        <dbReference type="ChEBI" id="CHEBI:37721"/>
        <dbReference type="ChEBI" id="CHEBI:61527"/>
        <dbReference type="ChEBI" id="CHEBI:456216"/>
        <dbReference type="EC" id="2.7.1.1"/>
    </reaction>
    <physiologicalReaction direction="left-to-right" evidence="9">
        <dbReference type="Rhea" id="RHEA:16126"/>
    </physiologicalReaction>
</comment>
<dbReference type="InterPro" id="IPR022672">
    <property type="entry name" value="Hexokinase_N"/>
</dbReference>
<comment type="pathway">
    <text evidence="2">Carbohydrate metabolism.</text>
</comment>
<dbReference type="PANTHER" id="PTHR19443">
    <property type="entry name" value="HEXOKINASE"/>
    <property type="match status" value="1"/>
</dbReference>
<dbReference type="Proteomes" id="UP000464954">
    <property type="component" value="Chromosome"/>
</dbReference>
<dbReference type="PROSITE" id="PS51748">
    <property type="entry name" value="HEXOKINASE_2"/>
    <property type="match status" value="1"/>
</dbReference>
<evidence type="ECO:0000256" key="2">
    <source>
        <dbReference type="ARBA" id="ARBA00005007"/>
    </source>
</evidence>
<feature type="domain" description="Hexokinase C-terminal" evidence="11">
    <location>
        <begin position="200"/>
        <end position="401"/>
    </location>
</feature>
<dbReference type="PRINTS" id="PR00475">
    <property type="entry name" value="HEXOKINASE"/>
</dbReference>
<dbReference type="PANTHER" id="PTHR19443:SF16">
    <property type="entry name" value="HEXOKINASE TYPE 1-RELATED"/>
    <property type="match status" value="1"/>
</dbReference>